<dbReference type="Proteomes" id="UP001500839">
    <property type="component" value="Unassembled WGS sequence"/>
</dbReference>
<comment type="caution">
    <text evidence="1">The sequence shown here is derived from an EMBL/GenBank/DDBJ whole genome shotgun (WGS) entry which is preliminary data.</text>
</comment>
<accession>A0ABP9D2S1</accession>
<proteinExistence type="predicted"/>
<organism evidence="1 2">
    <name type="scientific">Tomitella cavernea</name>
    <dbReference type="NCBI Taxonomy" id="1387982"/>
    <lineage>
        <taxon>Bacteria</taxon>
        <taxon>Bacillati</taxon>
        <taxon>Actinomycetota</taxon>
        <taxon>Actinomycetes</taxon>
        <taxon>Mycobacteriales</taxon>
        <taxon>Tomitella</taxon>
    </lineage>
</organism>
<keyword evidence="2" id="KW-1185">Reference proteome</keyword>
<gene>
    <name evidence="1" type="ORF">GCM10023353_38310</name>
</gene>
<evidence type="ECO:0000313" key="2">
    <source>
        <dbReference type="Proteomes" id="UP001500839"/>
    </source>
</evidence>
<evidence type="ECO:0000313" key="1">
    <source>
        <dbReference type="EMBL" id="GAA4825522.1"/>
    </source>
</evidence>
<reference evidence="2" key="1">
    <citation type="journal article" date="2019" name="Int. J. Syst. Evol. Microbiol.">
        <title>The Global Catalogue of Microorganisms (GCM) 10K type strain sequencing project: providing services to taxonomists for standard genome sequencing and annotation.</title>
        <authorList>
            <consortium name="The Broad Institute Genomics Platform"/>
            <consortium name="The Broad Institute Genome Sequencing Center for Infectious Disease"/>
            <person name="Wu L."/>
            <person name="Ma J."/>
        </authorList>
    </citation>
    <scope>NUCLEOTIDE SEQUENCE [LARGE SCALE GENOMIC DNA]</scope>
    <source>
        <strain evidence="2">JCM 18542</strain>
    </source>
</reference>
<sequence length="49" mass="5462">MDAHLPRRRVTRTVKVADVPAWIVLPEAAQVAQLRRTVTGRGKKSVEVV</sequence>
<dbReference type="EMBL" id="BAABKQ010000002">
    <property type="protein sequence ID" value="GAA4825522.1"/>
    <property type="molecule type" value="Genomic_DNA"/>
</dbReference>
<protein>
    <submittedName>
        <fullName evidence="1">Uncharacterized protein</fullName>
    </submittedName>
</protein>
<name>A0ABP9D2S1_9ACTN</name>